<sequence length="389" mass="44974">MEEEKAAAYYDELSRKGEGAARFKQGLGFSSAAPESDSFPAKPKTSSSLFSTFIRASSPSAKSPKDQHRKQARLGLKSPEDQHRKKARLEIIQNKLRKERRRSPSHSPDRDRRRRSPSHSPDQDRRRPRRSPFRSPDRENRLRRSRDRDDRRSGDRRRRSHSRERRRESDRRRRSRDRDEDSSYSRSRKRSRSRSPYRDSRSGDRERRGGHEKEKGGEKHRSSRNKSASDGVDYSQMIEGYSKMTPAERVKEKMKLQLSESVAKDTDKGMGSGWERFDFNKDAPLDDDDDEIEVADDDASLVKDIGKSFRFSAVEAKREEEIKAAHDNAMFGASTAAPVLDMEPANNNNVADDATEKIVNEPLISDKVIAMQQSSWRDRARRFRDDSES</sequence>
<accession>A0AAQ3L1W3</accession>
<organism evidence="2 3">
    <name type="scientific">Canna indica</name>
    <name type="common">Indian-shot</name>
    <dbReference type="NCBI Taxonomy" id="4628"/>
    <lineage>
        <taxon>Eukaryota</taxon>
        <taxon>Viridiplantae</taxon>
        <taxon>Streptophyta</taxon>
        <taxon>Embryophyta</taxon>
        <taxon>Tracheophyta</taxon>
        <taxon>Spermatophyta</taxon>
        <taxon>Magnoliopsida</taxon>
        <taxon>Liliopsida</taxon>
        <taxon>Zingiberales</taxon>
        <taxon>Cannaceae</taxon>
        <taxon>Canna</taxon>
    </lineage>
</organism>
<feature type="compositionally biased region" description="Basic residues" evidence="1">
    <location>
        <begin position="95"/>
        <end position="104"/>
    </location>
</feature>
<feature type="compositionally biased region" description="Basic and acidic residues" evidence="1">
    <location>
        <begin position="165"/>
        <end position="183"/>
    </location>
</feature>
<feature type="compositionally biased region" description="Polar residues" evidence="1">
    <location>
        <begin position="44"/>
        <end position="61"/>
    </location>
</feature>
<reference evidence="2 3" key="1">
    <citation type="submission" date="2023-10" db="EMBL/GenBank/DDBJ databases">
        <title>Chromosome-scale genome assembly provides insights into flower coloration mechanisms of Canna indica.</title>
        <authorList>
            <person name="Li C."/>
        </authorList>
    </citation>
    <scope>NUCLEOTIDE SEQUENCE [LARGE SCALE GENOMIC DNA]</scope>
    <source>
        <tissue evidence="2">Flower</tissue>
    </source>
</reference>
<proteinExistence type="predicted"/>
<evidence type="ECO:0000313" key="2">
    <source>
        <dbReference type="EMBL" id="WOL17482.1"/>
    </source>
</evidence>
<keyword evidence="3" id="KW-1185">Reference proteome</keyword>
<evidence type="ECO:0000256" key="1">
    <source>
        <dbReference type="SAM" id="MobiDB-lite"/>
    </source>
</evidence>
<name>A0AAQ3L1W3_9LILI</name>
<dbReference type="PANTHER" id="PTHR31968:SF4">
    <property type="entry name" value="SERINE_ARGININE-RELATED PROTEIN 53"/>
    <property type="match status" value="1"/>
</dbReference>
<dbReference type="Proteomes" id="UP001327560">
    <property type="component" value="Chromosome 8"/>
</dbReference>
<feature type="region of interest" description="Disordered" evidence="1">
    <location>
        <begin position="260"/>
        <end position="288"/>
    </location>
</feature>
<feature type="region of interest" description="Disordered" evidence="1">
    <location>
        <begin position="30"/>
        <end position="235"/>
    </location>
</feature>
<protein>
    <submittedName>
        <fullName evidence="2">Serine/Arginine-related protein 53 isoform X1</fullName>
    </submittedName>
</protein>
<feature type="compositionally biased region" description="Basic and acidic residues" evidence="1">
    <location>
        <begin position="135"/>
        <end position="153"/>
    </location>
</feature>
<gene>
    <name evidence="2" type="ORF">Cni_G26274</name>
</gene>
<dbReference type="InterPro" id="IPR034604">
    <property type="entry name" value="SRRP53"/>
</dbReference>
<dbReference type="GO" id="GO:0005634">
    <property type="term" value="C:nucleus"/>
    <property type="evidence" value="ECO:0007669"/>
    <property type="project" value="TreeGrafter"/>
</dbReference>
<feature type="compositionally biased region" description="Basic and acidic residues" evidence="1">
    <location>
        <begin position="196"/>
        <end position="220"/>
    </location>
</feature>
<feature type="compositionally biased region" description="Basic residues" evidence="1">
    <location>
        <begin position="186"/>
        <end position="195"/>
    </location>
</feature>
<dbReference type="AlphaFoldDB" id="A0AAQ3L1W3"/>
<dbReference type="PANTHER" id="PTHR31968">
    <property type="entry name" value="SERINE/ARGININE-RELATED PROTEIN 53"/>
    <property type="match status" value="1"/>
</dbReference>
<dbReference type="GO" id="GO:0000380">
    <property type="term" value="P:alternative mRNA splicing, via spliceosome"/>
    <property type="evidence" value="ECO:0007669"/>
    <property type="project" value="InterPro"/>
</dbReference>
<evidence type="ECO:0000313" key="3">
    <source>
        <dbReference type="Proteomes" id="UP001327560"/>
    </source>
</evidence>
<feature type="compositionally biased region" description="Basic residues" evidence="1">
    <location>
        <begin position="154"/>
        <end position="164"/>
    </location>
</feature>
<dbReference type="GO" id="GO:0005737">
    <property type="term" value="C:cytoplasm"/>
    <property type="evidence" value="ECO:0007669"/>
    <property type="project" value="TreeGrafter"/>
</dbReference>
<feature type="compositionally biased region" description="Basic and acidic residues" evidence="1">
    <location>
        <begin position="275"/>
        <end position="284"/>
    </location>
</feature>
<dbReference type="EMBL" id="CP136897">
    <property type="protein sequence ID" value="WOL17482.1"/>
    <property type="molecule type" value="Genomic_DNA"/>
</dbReference>